<dbReference type="InParanoid" id="A0A3P8UJJ5"/>
<dbReference type="Ensembl" id="ENSCSET00000002060.1">
    <property type="protein sequence ID" value="ENSCSEP00000002024.1"/>
    <property type="gene ID" value="ENSCSEG00000001374.1"/>
</dbReference>
<feature type="signal peptide" evidence="1">
    <location>
        <begin position="1"/>
        <end position="26"/>
    </location>
</feature>
<proteinExistence type="predicted"/>
<feature type="chain" id="PRO_5018033732" description="C-type lectin domain-containing protein" evidence="1">
    <location>
        <begin position="27"/>
        <end position="135"/>
    </location>
</feature>
<evidence type="ECO:0000313" key="4">
    <source>
        <dbReference type="Proteomes" id="UP000265120"/>
    </source>
</evidence>
<dbReference type="SUPFAM" id="SSF56436">
    <property type="entry name" value="C-type lectin-like"/>
    <property type="match status" value="1"/>
</dbReference>
<reference evidence="3" key="3">
    <citation type="submission" date="2025-09" db="UniProtKB">
        <authorList>
            <consortium name="Ensembl"/>
        </authorList>
    </citation>
    <scope>IDENTIFICATION</scope>
</reference>
<name>A0A3P8UJJ5_CYNSE</name>
<dbReference type="AlphaFoldDB" id="A0A3P8UJJ5"/>
<protein>
    <recommendedName>
        <fullName evidence="2">C-type lectin domain-containing protein</fullName>
    </recommendedName>
</protein>
<evidence type="ECO:0000256" key="1">
    <source>
        <dbReference type="SAM" id="SignalP"/>
    </source>
</evidence>
<dbReference type="InterPro" id="IPR016187">
    <property type="entry name" value="CTDL_fold"/>
</dbReference>
<accession>A0A3P8UJJ5</accession>
<feature type="domain" description="C-type lectin" evidence="2">
    <location>
        <begin position="48"/>
        <end position="95"/>
    </location>
</feature>
<keyword evidence="1" id="KW-0732">Signal</keyword>
<evidence type="ECO:0000313" key="3">
    <source>
        <dbReference type="Ensembl" id="ENSCSEP00000002024.1"/>
    </source>
</evidence>
<dbReference type="GeneTree" id="ENSGT00940000178658"/>
<dbReference type="InterPro" id="IPR001304">
    <property type="entry name" value="C-type_lectin-like"/>
</dbReference>
<reference evidence="3 4" key="1">
    <citation type="journal article" date="2014" name="Nat. Genet.">
        <title>Whole-genome sequence of a flatfish provides insights into ZW sex chromosome evolution and adaptation to a benthic lifestyle.</title>
        <authorList>
            <person name="Chen S."/>
            <person name="Zhang G."/>
            <person name="Shao C."/>
            <person name="Huang Q."/>
            <person name="Liu G."/>
            <person name="Zhang P."/>
            <person name="Song W."/>
            <person name="An N."/>
            <person name="Chalopin D."/>
            <person name="Volff J.N."/>
            <person name="Hong Y."/>
            <person name="Li Q."/>
            <person name="Sha Z."/>
            <person name="Zhou H."/>
            <person name="Xie M."/>
            <person name="Yu Q."/>
            <person name="Liu Y."/>
            <person name="Xiang H."/>
            <person name="Wang N."/>
            <person name="Wu K."/>
            <person name="Yang C."/>
            <person name="Zhou Q."/>
            <person name="Liao X."/>
            <person name="Yang L."/>
            <person name="Hu Q."/>
            <person name="Zhang J."/>
            <person name="Meng L."/>
            <person name="Jin L."/>
            <person name="Tian Y."/>
            <person name="Lian J."/>
            <person name="Yang J."/>
            <person name="Miao G."/>
            <person name="Liu S."/>
            <person name="Liang Z."/>
            <person name="Yan F."/>
            <person name="Li Y."/>
            <person name="Sun B."/>
            <person name="Zhang H."/>
            <person name="Zhang J."/>
            <person name="Zhu Y."/>
            <person name="Du M."/>
            <person name="Zhao Y."/>
            <person name="Schartl M."/>
            <person name="Tang Q."/>
            <person name="Wang J."/>
        </authorList>
    </citation>
    <scope>NUCLEOTIDE SEQUENCE</scope>
</reference>
<evidence type="ECO:0000259" key="2">
    <source>
        <dbReference type="Pfam" id="PF00059"/>
    </source>
</evidence>
<dbReference type="Gene3D" id="3.10.100.10">
    <property type="entry name" value="Mannose-Binding Protein A, subunit A"/>
    <property type="match status" value="1"/>
</dbReference>
<dbReference type="Proteomes" id="UP000265120">
    <property type="component" value="Chromosome 5"/>
</dbReference>
<organism evidence="3 4">
    <name type="scientific">Cynoglossus semilaevis</name>
    <name type="common">Tongue sole</name>
    <dbReference type="NCBI Taxonomy" id="244447"/>
    <lineage>
        <taxon>Eukaryota</taxon>
        <taxon>Metazoa</taxon>
        <taxon>Chordata</taxon>
        <taxon>Craniata</taxon>
        <taxon>Vertebrata</taxon>
        <taxon>Euteleostomi</taxon>
        <taxon>Actinopterygii</taxon>
        <taxon>Neopterygii</taxon>
        <taxon>Teleostei</taxon>
        <taxon>Neoteleostei</taxon>
        <taxon>Acanthomorphata</taxon>
        <taxon>Carangaria</taxon>
        <taxon>Pleuronectiformes</taxon>
        <taxon>Pleuronectoidei</taxon>
        <taxon>Cynoglossidae</taxon>
        <taxon>Cynoglossinae</taxon>
        <taxon>Cynoglossus</taxon>
    </lineage>
</organism>
<dbReference type="CDD" id="cd00037">
    <property type="entry name" value="CLECT"/>
    <property type="match status" value="1"/>
</dbReference>
<reference evidence="3" key="2">
    <citation type="submission" date="2025-08" db="UniProtKB">
        <authorList>
            <consortium name="Ensembl"/>
        </authorList>
    </citation>
    <scope>IDENTIFICATION</scope>
</reference>
<dbReference type="Pfam" id="PF00059">
    <property type="entry name" value="Lectin_C"/>
    <property type="match status" value="1"/>
</dbReference>
<dbReference type="InterPro" id="IPR016186">
    <property type="entry name" value="C-type_lectin-like/link_sf"/>
</dbReference>
<keyword evidence="4" id="KW-1185">Reference proteome</keyword>
<sequence length="135" mass="15697">MDTILPTFAVLWILTGFLPLPETLEAKIYPTECEHVFRNVCFEFEKETQTWSEARKSCEKRGGELLKVTNSPIRIFLKNITNNGHSENFTWWLGKGMQGGSDGVACRFLKHLHWNRKLSVWTISVYWQKVNIGHL</sequence>